<protein>
    <submittedName>
        <fullName evidence="1">Uncharacterized protein</fullName>
    </submittedName>
</protein>
<proteinExistence type="predicted"/>
<evidence type="ECO:0000313" key="1">
    <source>
        <dbReference type="EMBL" id="CAB5178605.1"/>
    </source>
</evidence>
<organism evidence="1">
    <name type="scientific">uncultured Caudovirales phage</name>
    <dbReference type="NCBI Taxonomy" id="2100421"/>
    <lineage>
        <taxon>Viruses</taxon>
        <taxon>Duplodnaviria</taxon>
        <taxon>Heunggongvirae</taxon>
        <taxon>Uroviricota</taxon>
        <taxon>Caudoviricetes</taxon>
        <taxon>Peduoviridae</taxon>
        <taxon>Maltschvirus</taxon>
        <taxon>Maltschvirus maltsch</taxon>
    </lineage>
</organism>
<name>A0A6J7WAB3_9CAUD</name>
<accession>A0A6J7WAB3</accession>
<reference evidence="1" key="1">
    <citation type="submission" date="2020-05" db="EMBL/GenBank/DDBJ databases">
        <authorList>
            <person name="Chiriac C."/>
            <person name="Salcher M."/>
            <person name="Ghai R."/>
            <person name="Kavagutti S V."/>
        </authorList>
    </citation>
    <scope>NUCLEOTIDE SEQUENCE</scope>
</reference>
<sequence length="127" mass="14078">MAKFKMTDGMQRTWAFLNGQKPHILSESTLVLAGYTKAHGVKHRAVVDISLMSRPHTITELLAVAIKITGYHPSYLQLPGVKEIVANHYYLFSLLADDAILQPAIRDNVSALVCEVQAYVDENDILG</sequence>
<gene>
    <name evidence="1" type="ORF">UFOVP158_17</name>
</gene>
<dbReference type="EMBL" id="LR798207">
    <property type="protein sequence ID" value="CAB5178605.1"/>
    <property type="molecule type" value="Genomic_DNA"/>
</dbReference>